<accession>A0A0J6CY11</accession>
<keyword evidence="2" id="KW-1185">Reference proteome</keyword>
<keyword evidence="1" id="KW-0131">Cell cycle</keyword>
<proteinExistence type="predicted"/>
<dbReference type="Gene3D" id="3.30.530.20">
    <property type="match status" value="1"/>
</dbReference>
<dbReference type="RefSeq" id="WP_048311650.1">
    <property type="nucleotide sequence ID" value="NZ_CP119526.1"/>
</dbReference>
<evidence type="ECO:0000313" key="2">
    <source>
        <dbReference type="Proteomes" id="UP000035996"/>
    </source>
</evidence>
<dbReference type="EMBL" id="LELK01000004">
    <property type="protein sequence ID" value="KMM36934.1"/>
    <property type="molecule type" value="Genomic_DNA"/>
</dbReference>
<dbReference type="PATRIC" id="fig|157733.3.peg.763"/>
<keyword evidence="1" id="KW-0132">Cell division</keyword>
<evidence type="ECO:0000313" key="1">
    <source>
        <dbReference type="EMBL" id="KMM36934.1"/>
    </source>
</evidence>
<comment type="caution">
    <text evidence="1">The sequence shown here is derived from an EMBL/GenBank/DDBJ whole genome shotgun (WGS) entry which is preliminary data.</text>
</comment>
<dbReference type="Proteomes" id="UP000035996">
    <property type="component" value="Unassembled WGS sequence"/>
</dbReference>
<protein>
    <submittedName>
        <fullName evidence="1">Cell division protein</fullName>
    </submittedName>
</protein>
<dbReference type="AlphaFoldDB" id="A0A0J6CY11"/>
<reference evidence="1" key="1">
    <citation type="submission" date="2015-06" db="EMBL/GenBank/DDBJ databases">
        <authorList>
            <person name="Liu B."/>
            <person name="Wang J."/>
            <person name="Zhu Y."/>
            <person name="Liu G."/>
            <person name="Chen Q."/>
            <person name="Zheng C."/>
            <person name="Che J."/>
            <person name="Ge C."/>
            <person name="Shi H."/>
            <person name="Pan Z."/>
            <person name="Liu X."/>
        </authorList>
    </citation>
    <scope>NUCLEOTIDE SEQUENCE [LARGE SCALE GENOMIC DNA]</scope>
    <source>
        <strain evidence="1">DSM 16346</strain>
    </source>
</reference>
<organism evidence="1 2">
    <name type="scientific">Guptibacillus hwajinpoensis</name>
    <dbReference type="NCBI Taxonomy" id="208199"/>
    <lineage>
        <taxon>Bacteria</taxon>
        <taxon>Bacillati</taxon>
        <taxon>Bacillota</taxon>
        <taxon>Bacilli</taxon>
        <taxon>Bacillales</taxon>
        <taxon>Guptibacillaceae</taxon>
        <taxon>Guptibacillus</taxon>
    </lineage>
</organism>
<gene>
    <name evidence="1" type="ORF">AB986_13555</name>
</gene>
<dbReference type="CDD" id="cd07820">
    <property type="entry name" value="SRPBCC_3"/>
    <property type="match status" value="1"/>
</dbReference>
<dbReference type="InterPro" id="IPR023393">
    <property type="entry name" value="START-like_dom_sf"/>
</dbReference>
<sequence length="150" mass="17053">MPVIYLETFIEAPIETCFNYARNVEAHVKSTEQTKERAVGGVTTGLMENGDSVTWEATHFGIKQRLTAEITAMHKPDWFIDEMVSGAFKSFVHTHRFEDMGQVTLMIDQFIYKAPFGVVGSIANVLFLKKYMKGLLEKRALQLKSMAENR</sequence>
<name>A0A0J6CY11_9BACL</name>
<dbReference type="OrthoDB" id="9801773at2"/>
<dbReference type="STRING" id="157733.AB986_13555"/>
<dbReference type="SUPFAM" id="SSF55961">
    <property type="entry name" value="Bet v1-like"/>
    <property type="match status" value="1"/>
</dbReference>
<dbReference type="GO" id="GO:0051301">
    <property type="term" value="P:cell division"/>
    <property type="evidence" value="ECO:0007669"/>
    <property type="project" value="UniProtKB-KW"/>
</dbReference>